<comment type="caution">
    <text evidence="1">The sequence shown here is derived from an EMBL/GenBank/DDBJ whole genome shotgun (WGS) entry which is preliminary data.</text>
</comment>
<dbReference type="EMBL" id="MFNF01000042">
    <property type="protein sequence ID" value="OGH00823.1"/>
    <property type="molecule type" value="Genomic_DNA"/>
</dbReference>
<protein>
    <submittedName>
        <fullName evidence="1">Uncharacterized protein</fullName>
    </submittedName>
</protein>
<dbReference type="Gene3D" id="3.20.20.140">
    <property type="entry name" value="Metal-dependent hydrolases"/>
    <property type="match status" value="1"/>
</dbReference>
<dbReference type="InterPro" id="IPR016195">
    <property type="entry name" value="Pol/histidinol_Pase-like"/>
</dbReference>
<dbReference type="SUPFAM" id="SSF89550">
    <property type="entry name" value="PHP domain-like"/>
    <property type="match status" value="1"/>
</dbReference>
<reference evidence="1 2" key="1">
    <citation type="journal article" date="2016" name="Nat. Commun.">
        <title>Thousands of microbial genomes shed light on interconnected biogeochemical processes in an aquifer system.</title>
        <authorList>
            <person name="Anantharaman K."/>
            <person name="Brown C.T."/>
            <person name="Hug L.A."/>
            <person name="Sharon I."/>
            <person name="Castelle C.J."/>
            <person name="Probst A.J."/>
            <person name="Thomas B.C."/>
            <person name="Singh A."/>
            <person name="Wilkins M.J."/>
            <person name="Karaoz U."/>
            <person name="Brodie E.L."/>
            <person name="Williams K.H."/>
            <person name="Hubbard S.S."/>
            <person name="Banfield J.F."/>
        </authorList>
    </citation>
    <scope>NUCLEOTIDE SEQUENCE [LARGE SCALE GENOMIC DNA]</scope>
</reference>
<sequence>MEPNKSPQYDCPDILPEERALFAAITNQRLSPEEAARIKAPVVVYPREDSVLAVHWHPEFVPMELIKARIEATFPNAKEHLIIPTQHNELLVYDDYAGVEVDTFSPEFNTKVQLLLHFHPDRVKNAFVLRSMLEHTFNYRSSQLFDFLHSLSSKDSGFSLQKAAAKTGASAEVVDLVRAVAKKILLLLEEVEPSLPKDAIKNKVVRNYINGLRNGHNDGLIDRAQVFVDAVKAQVKRDFNLDYFYKTQEVIEETRGLGGCIVIPHPEQFWPILIADYDVDGIEVWNPQSSTYTDFLIQVVDRQNKTHRKDREPVLIFMGDDTHFGEKLRLPTETAKSKIGREVGVQPPWADLGTRKNLIQAKAIKSQVIAQYKERLNR</sequence>
<proteinExistence type="predicted"/>
<name>A0A1F6GRP5_9PROT</name>
<organism evidence="1 2">
    <name type="scientific">Candidatus Lambdaproteobacteria bacterium RIFOXYD2_FULL_56_26</name>
    <dbReference type="NCBI Taxonomy" id="1817773"/>
    <lineage>
        <taxon>Bacteria</taxon>
        <taxon>Pseudomonadati</taxon>
        <taxon>Pseudomonadota</taxon>
        <taxon>Candidatus Lambdaproteobacteria</taxon>
    </lineage>
</organism>
<accession>A0A1F6GRP5</accession>
<gene>
    <name evidence="1" type="ORF">A2557_03880</name>
</gene>
<evidence type="ECO:0000313" key="1">
    <source>
        <dbReference type="EMBL" id="OGH00823.1"/>
    </source>
</evidence>
<dbReference type="AlphaFoldDB" id="A0A1F6GRP5"/>
<evidence type="ECO:0000313" key="2">
    <source>
        <dbReference type="Proteomes" id="UP000177583"/>
    </source>
</evidence>
<dbReference type="Proteomes" id="UP000177583">
    <property type="component" value="Unassembled WGS sequence"/>
</dbReference>